<proteinExistence type="predicted"/>
<gene>
    <name evidence="1" type="ORF">CQR80_03885</name>
    <name evidence="2" type="ORF">FXB79_02480</name>
</gene>
<dbReference type="Proteomes" id="UP000226080">
    <property type="component" value="Unassembled WGS sequence"/>
</dbReference>
<name>A0AB74N6C0_AGGAC</name>
<dbReference type="EMBL" id="VSED01000004">
    <property type="protein sequence ID" value="TYA39576.1"/>
    <property type="molecule type" value="Genomic_DNA"/>
</dbReference>
<organism evidence="2 4">
    <name type="scientific">Aggregatibacter actinomycetemcomitans</name>
    <name type="common">Actinobacillus actinomycetemcomitans</name>
    <name type="synonym">Haemophilus actinomycetemcomitans</name>
    <dbReference type="NCBI Taxonomy" id="714"/>
    <lineage>
        <taxon>Bacteria</taxon>
        <taxon>Pseudomonadati</taxon>
        <taxon>Pseudomonadota</taxon>
        <taxon>Gammaproteobacteria</taxon>
        <taxon>Pasteurellales</taxon>
        <taxon>Pasteurellaceae</taxon>
        <taxon>Aggregatibacter</taxon>
    </lineage>
</organism>
<evidence type="ECO:0000313" key="2">
    <source>
        <dbReference type="EMBL" id="TYA39576.1"/>
    </source>
</evidence>
<keyword evidence="3" id="KW-1185">Reference proteome</keyword>
<sequence>MPQKLSKHELISRLLSLKEKQDELTIQIQLLTQEMNALIQPYMPKEPKLSSLITARWVT</sequence>
<dbReference type="AlphaFoldDB" id="A0AB74N6C0"/>
<comment type="caution">
    <text evidence="2">The sequence shown here is derived from an EMBL/GenBank/DDBJ whole genome shotgun (WGS) entry which is preliminary data.</text>
</comment>
<protein>
    <recommendedName>
        <fullName evidence="5">Transposase</fullName>
    </recommendedName>
</protein>
<evidence type="ECO:0008006" key="5">
    <source>
        <dbReference type="Google" id="ProtNLM"/>
    </source>
</evidence>
<reference evidence="1 3" key="1">
    <citation type="submission" date="2017-10" db="EMBL/GenBank/DDBJ databases">
        <title>Draft genome sequences of Aggregatibacter actinomycetemcomitans strains 310a and 310b.</title>
        <authorList>
            <person name="May A.C."/>
            <person name="Ohta H."/>
            <person name="Maeda H."/>
            <person name="Kokeguchi S."/>
            <person name="Cugini C."/>
        </authorList>
    </citation>
    <scope>NUCLEOTIDE SEQUENCE [LARGE SCALE GENOMIC DNA]</scope>
    <source>
        <strain evidence="1 3">310b</strain>
    </source>
</reference>
<dbReference type="EMBL" id="PCGW01000005">
    <property type="protein sequence ID" value="PHO21027.1"/>
    <property type="molecule type" value="Genomic_DNA"/>
</dbReference>
<dbReference type="Proteomes" id="UP000323012">
    <property type="component" value="Unassembled WGS sequence"/>
</dbReference>
<accession>A0AB74N6C0</accession>
<evidence type="ECO:0000313" key="3">
    <source>
        <dbReference type="Proteomes" id="UP000226080"/>
    </source>
</evidence>
<dbReference type="RefSeq" id="WP_005542746.1">
    <property type="nucleotide sequence ID" value="NZ_CP012959.1"/>
</dbReference>
<reference evidence="2 4" key="2">
    <citation type="submission" date="2019-08" db="EMBL/GenBank/DDBJ databases">
        <title>Whole genome sequencing of Aggregatibacter actinomycetemcomitans cultured from blood stream infections in Denmark reveals a novel phylogenetic lineage expressing serotype a membrane O polysaccharide.</title>
        <authorList>
            <person name="Nedergaard S."/>
            <person name="Kobel C.M."/>
            <person name="Nielsen M.B."/>
            <person name="Moeller R.T."/>
            <person name="Jensen A.B."/>
            <person name="Noerskov-Lauritsen N."/>
        </authorList>
    </citation>
    <scope>NUCLEOTIDE SEQUENCE [LARGE SCALE GENOMIC DNA]</scope>
    <source>
        <strain evidence="2 4">PN_563</strain>
    </source>
</reference>
<evidence type="ECO:0000313" key="4">
    <source>
        <dbReference type="Proteomes" id="UP000323012"/>
    </source>
</evidence>
<evidence type="ECO:0000313" key="1">
    <source>
        <dbReference type="EMBL" id="PHO21027.1"/>
    </source>
</evidence>